<dbReference type="AlphaFoldDB" id="A0AAE0M8D4"/>
<keyword evidence="2" id="KW-1185">Reference proteome</keyword>
<evidence type="ECO:0000313" key="2">
    <source>
        <dbReference type="Proteomes" id="UP001283341"/>
    </source>
</evidence>
<organism evidence="1 2">
    <name type="scientific">Apodospora peruviana</name>
    <dbReference type="NCBI Taxonomy" id="516989"/>
    <lineage>
        <taxon>Eukaryota</taxon>
        <taxon>Fungi</taxon>
        <taxon>Dikarya</taxon>
        <taxon>Ascomycota</taxon>
        <taxon>Pezizomycotina</taxon>
        <taxon>Sordariomycetes</taxon>
        <taxon>Sordariomycetidae</taxon>
        <taxon>Sordariales</taxon>
        <taxon>Lasiosphaeriaceae</taxon>
        <taxon>Apodospora</taxon>
    </lineage>
</organism>
<reference evidence="1" key="2">
    <citation type="submission" date="2023-06" db="EMBL/GenBank/DDBJ databases">
        <authorList>
            <consortium name="Lawrence Berkeley National Laboratory"/>
            <person name="Haridas S."/>
            <person name="Hensen N."/>
            <person name="Bonometti L."/>
            <person name="Westerberg I."/>
            <person name="Brannstrom I.O."/>
            <person name="Guillou S."/>
            <person name="Cros-Aarteil S."/>
            <person name="Calhoun S."/>
            <person name="Kuo A."/>
            <person name="Mondo S."/>
            <person name="Pangilinan J."/>
            <person name="Riley R."/>
            <person name="Labutti K."/>
            <person name="Andreopoulos B."/>
            <person name="Lipzen A."/>
            <person name="Chen C."/>
            <person name="Yanf M."/>
            <person name="Daum C."/>
            <person name="Ng V."/>
            <person name="Clum A."/>
            <person name="Steindorff A."/>
            <person name="Ohm R."/>
            <person name="Martin F."/>
            <person name="Silar P."/>
            <person name="Natvig D."/>
            <person name="Lalanne C."/>
            <person name="Gautier V."/>
            <person name="Ament-Velasquez S.L."/>
            <person name="Kruys A."/>
            <person name="Hutchinson M.I."/>
            <person name="Powell A.J."/>
            <person name="Barry K."/>
            <person name="Miller A.N."/>
            <person name="Grigoriev I.V."/>
            <person name="Debuchy R."/>
            <person name="Gladieux P."/>
            <person name="Thoren M.H."/>
            <person name="Johannesson H."/>
        </authorList>
    </citation>
    <scope>NUCLEOTIDE SEQUENCE</scope>
    <source>
        <strain evidence="1">CBS 118394</strain>
    </source>
</reference>
<comment type="caution">
    <text evidence="1">The sequence shown here is derived from an EMBL/GenBank/DDBJ whole genome shotgun (WGS) entry which is preliminary data.</text>
</comment>
<proteinExistence type="predicted"/>
<accession>A0AAE0M8D4</accession>
<dbReference type="EMBL" id="JAUEDM010000003">
    <property type="protein sequence ID" value="KAK3322670.1"/>
    <property type="molecule type" value="Genomic_DNA"/>
</dbReference>
<evidence type="ECO:0000313" key="1">
    <source>
        <dbReference type="EMBL" id="KAK3322670.1"/>
    </source>
</evidence>
<gene>
    <name evidence="1" type="ORF">B0H66DRAFT_554915</name>
</gene>
<sequence>MPSTIPVHIVSKQNNAVHQIHHLLPDGTLGPLAPSSVRARTALISVTSNNLTYARGGATPGLFWWDAYPVPSSAGGISPEEWGIVPAWGYARIIESTVPSITPDSLVWGFWPTSAHPVDLRLEPLADGPAGHFCETSPHRGRLMTLYNRYVVMARATVRCETDTVSSTSLESNRAVTTATCRPVWEAGYLLNHSVFPTKGSGVKPVEPLGFGGLWSEEDADLRDAAVVSLGAGTKTARSFAWNLARNRSVDADGPLGLLQLTSVPGTLAKFDTGLPIKSLRYDELKEGVEWALGFNPRRIVVVDCGSSAKAVEELAEALSSSVEEMKVTVVAVGQEAKVYSDEEYKAHVATWSRKAVTKVQLNTSGVADRAKETSGVVKYFEELEGAWGRCVNEKGLGEFETVWFHGVEGDKGVEGAWTALCDRKMAANASAVVRMD</sequence>
<protein>
    <submittedName>
        <fullName evidence="1">Uncharacterized protein</fullName>
    </submittedName>
</protein>
<dbReference type="Proteomes" id="UP001283341">
    <property type="component" value="Unassembled WGS sequence"/>
</dbReference>
<name>A0AAE0M8D4_9PEZI</name>
<dbReference type="Pfam" id="PF11017">
    <property type="entry name" value="DUF2855"/>
    <property type="match status" value="1"/>
</dbReference>
<dbReference type="InterPro" id="IPR021276">
    <property type="entry name" value="DUF2855"/>
</dbReference>
<reference evidence="1" key="1">
    <citation type="journal article" date="2023" name="Mol. Phylogenet. Evol.">
        <title>Genome-scale phylogeny and comparative genomics of the fungal order Sordariales.</title>
        <authorList>
            <person name="Hensen N."/>
            <person name="Bonometti L."/>
            <person name="Westerberg I."/>
            <person name="Brannstrom I.O."/>
            <person name="Guillou S."/>
            <person name="Cros-Aarteil S."/>
            <person name="Calhoun S."/>
            <person name="Haridas S."/>
            <person name="Kuo A."/>
            <person name="Mondo S."/>
            <person name="Pangilinan J."/>
            <person name="Riley R."/>
            <person name="LaButti K."/>
            <person name="Andreopoulos B."/>
            <person name="Lipzen A."/>
            <person name="Chen C."/>
            <person name="Yan M."/>
            <person name="Daum C."/>
            <person name="Ng V."/>
            <person name="Clum A."/>
            <person name="Steindorff A."/>
            <person name="Ohm R.A."/>
            <person name="Martin F."/>
            <person name="Silar P."/>
            <person name="Natvig D.O."/>
            <person name="Lalanne C."/>
            <person name="Gautier V."/>
            <person name="Ament-Velasquez S.L."/>
            <person name="Kruys A."/>
            <person name="Hutchinson M.I."/>
            <person name="Powell A.J."/>
            <person name="Barry K."/>
            <person name="Miller A.N."/>
            <person name="Grigoriev I.V."/>
            <person name="Debuchy R."/>
            <person name="Gladieux P."/>
            <person name="Hiltunen Thoren M."/>
            <person name="Johannesson H."/>
        </authorList>
    </citation>
    <scope>NUCLEOTIDE SEQUENCE</scope>
    <source>
        <strain evidence="1">CBS 118394</strain>
    </source>
</reference>